<evidence type="ECO:0000313" key="2">
    <source>
        <dbReference type="EMBL" id="OEH80522.1"/>
    </source>
</evidence>
<gene>
    <name evidence="2" type="ORF">cyc_07808</name>
</gene>
<comment type="caution">
    <text evidence="2">The sequence shown here is derived from an EMBL/GenBank/DDBJ whole genome shotgun (WGS) entry which is preliminary data.</text>
</comment>
<sequence length="773" mass="84160">MVRTGGDAADFVYGLSLSSLQPPEQAEEDEDTPLRFISVQLHLPEPSKGFDIDIHAFLFEVDGTYVDCVFYKNPQLAGKSVRILQQEQELLVDLRYVPKRCSFIVCTLAIYSGGTVAQLGESTVQKVLNTTVSWPVLQLSALVPRMDVGEGMESPHIPCGQIPPSSSDFYEWVCLGVLPLKARNMHGEECSMMLCLLSHHGGYWYFKPVLKPVSAFTPQGLIEPAQEYVVRHAAGLNEGRCGMELGALLNAGRQGVRVEFELTDTEESAIAEAAGAKELRASDVKSWAGGSGVPSEAEGEGQRWLPLKERGEALGARAQRIDGRITKADGERRKLSMAVVGKDAASRKMRARRRASSEDGFADLAGGLGDKGDRKGDLPMKYVNVGEEPMGEDSFGKGSRGEESTLKRGGVRYRKSSQDTQLDLTRKVPCDEPSGSPTRGRNGGPRQGTSTAPEGEQERARNLRWKSRTNYQCARERGGIKAESLFASYPPEGGYHAGELHRVNADGEQELESAAAHGCPCTGAWKESVDRRLESLERAVESMSADIHTVAAATSEMQNNNKLYIQELRDKFIELKNDVATDIESAVARPLKGVHLRLEKLEANESADAKQLAEQQKKLWEVDRMVTLAERNWHLVSQSLSEGLPVSLQPTTCISNQKLHEAGFFEVLGNTLAGQASDTEGQDSTKAQGHSEFASKALAELGRMQDHAAAFGACLRQLASGTAPDGLKGLNPIERRVLSFAGTPKVFSALHELERAIDAINLHGTGASGTRLY</sequence>
<dbReference type="VEuPathDB" id="ToxoDB:LOC34623691"/>
<dbReference type="Proteomes" id="UP000095192">
    <property type="component" value="Unassembled WGS sequence"/>
</dbReference>
<feature type="region of interest" description="Disordered" evidence="1">
    <location>
        <begin position="341"/>
        <end position="464"/>
    </location>
</feature>
<dbReference type="AlphaFoldDB" id="A0A1D3DAN9"/>
<evidence type="ECO:0000256" key="1">
    <source>
        <dbReference type="SAM" id="MobiDB-lite"/>
    </source>
</evidence>
<dbReference type="Gene3D" id="2.60.60.30">
    <property type="entry name" value="sav2460 like domains"/>
    <property type="match status" value="1"/>
</dbReference>
<keyword evidence="3" id="KW-1185">Reference proteome</keyword>
<dbReference type="EMBL" id="JROU02000050">
    <property type="protein sequence ID" value="OEH80522.1"/>
    <property type="molecule type" value="Genomic_DNA"/>
</dbReference>
<evidence type="ECO:0000313" key="3">
    <source>
        <dbReference type="Proteomes" id="UP000095192"/>
    </source>
</evidence>
<dbReference type="PANTHER" id="PTHR32097">
    <property type="entry name" value="CAMP-BINDING PROTEIN 1-RELATED"/>
    <property type="match status" value="1"/>
</dbReference>
<reference evidence="2 3" key="1">
    <citation type="journal article" date="2016" name="BMC Genomics">
        <title>Comparative genomics reveals Cyclospora cayetanensis possesses coccidia-like metabolism and invasion components but unique surface antigens.</title>
        <authorList>
            <person name="Liu S."/>
            <person name="Wang L."/>
            <person name="Zheng H."/>
            <person name="Xu Z."/>
            <person name="Roellig D.M."/>
            <person name="Li N."/>
            <person name="Frace M.A."/>
            <person name="Tang K."/>
            <person name="Arrowood M.J."/>
            <person name="Moss D.M."/>
            <person name="Zhang L."/>
            <person name="Feng Y."/>
            <person name="Xiao L."/>
        </authorList>
    </citation>
    <scope>NUCLEOTIDE SEQUENCE [LARGE SCALE GENOMIC DNA]</scope>
    <source>
        <strain evidence="2 3">CHN_HEN01</strain>
    </source>
</reference>
<accession>A0A1D3DAN9</accession>
<organism evidence="2 3">
    <name type="scientific">Cyclospora cayetanensis</name>
    <dbReference type="NCBI Taxonomy" id="88456"/>
    <lineage>
        <taxon>Eukaryota</taxon>
        <taxon>Sar</taxon>
        <taxon>Alveolata</taxon>
        <taxon>Apicomplexa</taxon>
        <taxon>Conoidasida</taxon>
        <taxon>Coccidia</taxon>
        <taxon>Eucoccidiorida</taxon>
        <taxon>Eimeriorina</taxon>
        <taxon>Eimeriidae</taxon>
        <taxon>Cyclospora</taxon>
    </lineage>
</organism>
<dbReference type="PANTHER" id="PTHR32097:SF17">
    <property type="entry name" value="CAMP-BINDING PROTEIN 1-RELATED"/>
    <property type="match status" value="1"/>
</dbReference>
<proteinExistence type="predicted"/>
<dbReference type="InParanoid" id="A0A1D3DAN9"/>
<protein>
    <submittedName>
        <fullName evidence="2">Uncharacterized protein</fullName>
    </submittedName>
</protein>
<name>A0A1D3DAN9_9EIME</name>
<dbReference type="InterPro" id="IPR051324">
    <property type="entry name" value="Stress/Tellurium_Resist"/>
</dbReference>
<dbReference type="VEuPathDB" id="ToxoDB:cyc_07808"/>